<dbReference type="InterPro" id="IPR007435">
    <property type="entry name" value="DUF484"/>
</dbReference>
<dbReference type="AlphaFoldDB" id="A0A1S7LKZ0"/>
<reference evidence="1" key="1">
    <citation type="submission" date="2015-04" db="EMBL/GenBank/DDBJ databases">
        <authorList>
            <person name="Syromyatnikov M.Y."/>
            <person name="Popov V.N."/>
        </authorList>
    </citation>
    <scope>NUCLEOTIDE SEQUENCE</scope>
    <source>
        <strain evidence="1">MO-1</strain>
    </source>
</reference>
<dbReference type="PANTHER" id="PTHR38765">
    <property type="entry name" value="DUF484 DOMAIN-CONTAINING PROTEIN"/>
    <property type="match status" value="1"/>
</dbReference>
<gene>
    <name evidence="1" type="ORF">MAGMO_3157</name>
</gene>
<evidence type="ECO:0008006" key="2">
    <source>
        <dbReference type="Google" id="ProtNLM"/>
    </source>
</evidence>
<sequence length="263" mass="29361">MSEAATQAVIQTDSPEANMDQQVREYLSQQPEFFSRHSDLLPSAIQASGRILSLEAGQLNQLRKENSRILQHVDEITDRIRRNDAIYHAFHSIQKQLLALVGKNDPGQIIITMCKTLEKAFDIHRVTLTLRDDEAVPGIFKSLLQQQSEFSELRERLFFIATEPFVEVVGNGVDAVIRVGQEGGDRTPFFGSQSGEILSDALIPLFSTPIELMEKNALVPIPLGTLNLGGNQPNRFLPGYSTDLVQDMTDIFGQILFLCHKQG</sequence>
<accession>A0A1S7LKZ0</accession>
<organism evidence="1">
    <name type="scientific">Magnetococcus massalia (strain MO-1)</name>
    <dbReference type="NCBI Taxonomy" id="451514"/>
    <lineage>
        <taxon>Bacteria</taxon>
        <taxon>Pseudomonadati</taxon>
        <taxon>Pseudomonadota</taxon>
        <taxon>Magnetococcia</taxon>
        <taxon>Magnetococcales</taxon>
        <taxon>Magnetococcaceae</taxon>
        <taxon>Magnetococcus</taxon>
    </lineage>
</organism>
<proteinExistence type="predicted"/>
<protein>
    <recommendedName>
        <fullName evidence="2">DUF484 family protein</fullName>
    </recommendedName>
</protein>
<evidence type="ECO:0000313" key="1">
    <source>
        <dbReference type="EMBL" id="CRH07298.1"/>
    </source>
</evidence>
<dbReference type="Gene3D" id="3.30.450.40">
    <property type="match status" value="1"/>
</dbReference>
<dbReference type="InterPro" id="IPR029016">
    <property type="entry name" value="GAF-like_dom_sf"/>
</dbReference>
<dbReference type="EMBL" id="LO017727">
    <property type="protein sequence ID" value="CRH07298.1"/>
    <property type="molecule type" value="Genomic_DNA"/>
</dbReference>
<name>A0A1S7LKZ0_MAGMO</name>
<dbReference type="Pfam" id="PF04340">
    <property type="entry name" value="DUF484"/>
    <property type="match status" value="1"/>
</dbReference>
<dbReference type="PANTHER" id="PTHR38765:SF1">
    <property type="entry name" value="DUF484 DOMAIN-CONTAINING PROTEIN"/>
    <property type="match status" value="1"/>
</dbReference>